<gene>
    <name evidence="1" type="ORF">ACH4WX_23345</name>
</gene>
<keyword evidence="2" id="KW-1185">Reference proteome</keyword>
<protein>
    <recommendedName>
        <fullName evidence="3">Lipoprotein</fullName>
    </recommendedName>
</protein>
<organism evidence="1 2">
    <name type="scientific">Nocardia carnea</name>
    <dbReference type="NCBI Taxonomy" id="37328"/>
    <lineage>
        <taxon>Bacteria</taxon>
        <taxon>Bacillati</taxon>
        <taxon>Actinomycetota</taxon>
        <taxon>Actinomycetes</taxon>
        <taxon>Mycobacteriales</taxon>
        <taxon>Nocardiaceae</taxon>
        <taxon>Nocardia</taxon>
    </lineage>
</organism>
<evidence type="ECO:0008006" key="3">
    <source>
        <dbReference type="Google" id="ProtNLM"/>
    </source>
</evidence>
<proteinExistence type="predicted"/>
<dbReference type="RefSeq" id="WP_051158030.1">
    <property type="nucleotide sequence ID" value="NZ_JBIRUQ010000006.1"/>
</dbReference>
<dbReference type="Proteomes" id="UP001611263">
    <property type="component" value="Unassembled WGS sequence"/>
</dbReference>
<sequence length="164" mass="17672">MQLFPFAVLSAAVLTFGTGCSLVLGDRVEVIHDDVAVDAAFRQVRESTEPARLGDVIAGANLPLDAWDRMYRFPASKDGGELNDALGTDVHWVGLPGGSDGYVQIFMNRGDVVYAFADNVPSSGVRDGYATPDSMVRPVERERGVPSGEGTEVYWGLEIDEFDG</sequence>
<evidence type="ECO:0000313" key="1">
    <source>
        <dbReference type="EMBL" id="MFI1463665.1"/>
    </source>
</evidence>
<dbReference type="EMBL" id="JBIRUQ010000006">
    <property type="protein sequence ID" value="MFI1463665.1"/>
    <property type="molecule type" value="Genomic_DNA"/>
</dbReference>
<accession>A0ABW7TRL8</accession>
<comment type="caution">
    <text evidence="1">The sequence shown here is derived from an EMBL/GenBank/DDBJ whole genome shotgun (WGS) entry which is preliminary data.</text>
</comment>
<evidence type="ECO:0000313" key="2">
    <source>
        <dbReference type="Proteomes" id="UP001611263"/>
    </source>
</evidence>
<name>A0ABW7TRL8_9NOCA</name>
<dbReference type="GeneID" id="93507530"/>
<reference evidence="1 2" key="1">
    <citation type="submission" date="2024-10" db="EMBL/GenBank/DDBJ databases">
        <title>The Natural Products Discovery Center: Release of the First 8490 Sequenced Strains for Exploring Actinobacteria Biosynthetic Diversity.</title>
        <authorList>
            <person name="Kalkreuter E."/>
            <person name="Kautsar S.A."/>
            <person name="Yang D."/>
            <person name="Bader C.D."/>
            <person name="Teijaro C.N."/>
            <person name="Fluegel L."/>
            <person name="Davis C.M."/>
            <person name="Simpson J.R."/>
            <person name="Lauterbach L."/>
            <person name="Steele A.D."/>
            <person name="Gui C."/>
            <person name="Meng S."/>
            <person name="Li G."/>
            <person name="Viehrig K."/>
            <person name="Ye F."/>
            <person name="Su P."/>
            <person name="Kiefer A.F."/>
            <person name="Nichols A."/>
            <person name="Cepeda A.J."/>
            <person name="Yan W."/>
            <person name="Fan B."/>
            <person name="Jiang Y."/>
            <person name="Adhikari A."/>
            <person name="Zheng C.-J."/>
            <person name="Schuster L."/>
            <person name="Cowan T.M."/>
            <person name="Smanski M.J."/>
            <person name="Chevrette M.G."/>
            <person name="De Carvalho L.P.S."/>
            <person name="Shen B."/>
        </authorList>
    </citation>
    <scope>NUCLEOTIDE SEQUENCE [LARGE SCALE GENOMIC DNA]</scope>
    <source>
        <strain evidence="1 2">NPDC020568</strain>
    </source>
</reference>